<keyword evidence="5" id="KW-0029">Amino-acid transport</keyword>
<feature type="transmembrane region" description="Helical" evidence="9">
    <location>
        <begin position="487"/>
        <end position="508"/>
    </location>
</feature>
<feature type="transmembrane region" description="Helical" evidence="9">
    <location>
        <begin position="379"/>
        <end position="396"/>
    </location>
</feature>
<keyword evidence="4 9" id="KW-0812">Transmembrane</keyword>
<name>A0AAE9WB70_9SCHI</name>
<evidence type="ECO:0000313" key="11">
    <source>
        <dbReference type="EMBL" id="WBW72748.1"/>
    </source>
</evidence>
<feature type="transmembrane region" description="Helical" evidence="9">
    <location>
        <begin position="281"/>
        <end position="300"/>
    </location>
</feature>
<comment type="subcellular location">
    <subcellularLocation>
        <location evidence="1">Membrane</location>
        <topology evidence="1">Multi-pass membrane protein</topology>
    </subcellularLocation>
</comment>
<sequence>MESATSWNDKDLESKVVDPEKTLPTLERRVSASTQSSEPGVETDYGADSGLKRKLSSRHLYMISLGTAIGTALWLGSGANLTTAGPVGMWIGFWIAASIAWALMQSVGELTVMYPVPSAFPRWSQNLVDHSIGISHGWAFWLLYTLSIPTELAGLVTVMQFWTDKVPPAGWISIFLFILVLLNAFPVRVYAETESIMSFIKFAWIFVIIITSIIISAGGAPKGDSIGFRYWRQAPFTHGFKGFLNVMPNAVFSMSGIELVGIAAAEAKNPKKSVPKSVGSIWLRLGLFYIVGILMVTLIISPYSPDIFGGKGANASPFVIAFRNAGIPGLSHAMNAIILISVFSAANSEVYTAPRILVGLAEVKMAPKWFLRCDRQGRPLYGFAFTILISGGLAYLNVNQTGSTVFQWFESLVSLCVLYSWSCIFLAHLRFRKAWKAQGFSANQLPWKSKFYPYSAIWGISWCILICIVEFYLAVWPLGQRSSAKNFFATYLSIVLILIFYIVAKIYYRGPFWKKPSSVDLNHGRRFYSNRATNNDNDKDEDEDELYTFAKSTIAKVIPKKS</sequence>
<dbReference type="Proteomes" id="UP001212411">
    <property type="component" value="Chromosome 1"/>
</dbReference>
<feature type="compositionally biased region" description="Basic and acidic residues" evidence="8">
    <location>
        <begin position="8"/>
        <end position="30"/>
    </location>
</feature>
<keyword evidence="3" id="KW-0813">Transport</keyword>
<dbReference type="InterPro" id="IPR004841">
    <property type="entry name" value="AA-permease/SLC12A_dom"/>
</dbReference>
<evidence type="ECO:0000256" key="4">
    <source>
        <dbReference type="ARBA" id="ARBA00022692"/>
    </source>
</evidence>
<dbReference type="Pfam" id="PF00324">
    <property type="entry name" value="AA_permease"/>
    <property type="match status" value="1"/>
</dbReference>
<feature type="transmembrane region" description="Helical" evidence="9">
    <location>
        <begin position="240"/>
        <end position="260"/>
    </location>
</feature>
<dbReference type="InterPro" id="IPR050524">
    <property type="entry name" value="APC_YAT"/>
</dbReference>
<evidence type="ECO:0000256" key="8">
    <source>
        <dbReference type="SAM" id="MobiDB-lite"/>
    </source>
</evidence>
<reference evidence="11 12" key="1">
    <citation type="journal article" date="2023" name="G3 (Bethesda)">
        <title>A high-quality reference genome for the fission yeast Schizosaccharomyces osmophilus.</title>
        <authorList>
            <person name="Jia G.S."/>
            <person name="Zhang W.C."/>
            <person name="Liang Y."/>
            <person name="Liu X.H."/>
            <person name="Rhind N."/>
            <person name="Pidoux A."/>
            <person name="Brysch-Herzberg M."/>
            <person name="Du L.L."/>
        </authorList>
    </citation>
    <scope>NUCLEOTIDE SEQUENCE [LARGE SCALE GENOMIC DNA]</scope>
    <source>
        <strain evidence="11 12">CBS 15793</strain>
    </source>
</reference>
<dbReference type="InterPro" id="IPR004840">
    <property type="entry name" value="Amino_acid_permease_CS"/>
</dbReference>
<dbReference type="PANTHER" id="PTHR43341:SF37">
    <property type="entry name" value="AMINO ACID TRANSPORTER (EUROFUNG)"/>
    <property type="match status" value="1"/>
</dbReference>
<dbReference type="GeneID" id="80873545"/>
<feature type="domain" description="Amino acid permease/ SLC12A" evidence="10">
    <location>
        <begin position="59"/>
        <end position="512"/>
    </location>
</feature>
<evidence type="ECO:0000256" key="9">
    <source>
        <dbReference type="SAM" id="Phobius"/>
    </source>
</evidence>
<feature type="transmembrane region" description="Helical" evidence="9">
    <location>
        <begin position="202"/>
        <end position="220"/>
    </location>
</feature>
<evidence type="ECO:0000256" key="3">
    <source>
        <dbReference type="ARBA" id="ARBA00022448"/>
    </source>
</evidence>
<feature type="transmembrane region" description="Helical" evidence="9">
    <location>
        <begin position="87"/>
        <end position="104"/>
    </location>
</feature>
<dbReference type="GO" id="GO:0016020">
    <property type="term" value="C:membrane"/>
    <property type="evidence" value="ECO:0007669"/>
    <property type="project" value="UniProtKB-SubCell"/>
</dbReference>
<gene>
    <name evidence="11" type="ORF">SOMG_00057</name>
</gene>
<feature type="region of interest" description="Disordered" evidence="8">
    <location>
        <begin position="1"/>
        <end position="45"/>
    </location>
</feature>
<dbReference type="RefSeq" id="XP_056036991.1">
    <property type="nucleotide sequence ID" value="XM_056178856.1"/>
</dbReference>
<feature type="transmembrane region" description="Helical" evidence="9">
    <location>
        <begin position="451"/>
        <end position="475"/>
    </location>
</feature>
<dbReference type="PANTHER" id="PTHR43341">
    <property type="entry name" value="AMINO ACID PERMEASE"/>
    <property type="match status" value="1"/>
</dbReference>
<dbReference type="Gene3D" id="1.20.1740.10">
    <property type="entry name" value="Amino acid/polyamine transporter I"/>
    <property type="match status" value="1"/>
</dbReference>
<keyword evidence="12" id="KW-1185">Reference proteome</keyword>
<comment type="similarity">
    <text evidence="2">Belongs to the amino acid-polyamine-organocation (APC) superfamily.</text>
</comment>
<feature type="transmembrane region" description="Helical" evidence="9">
    <location>
        <begin position="169"/>
        <end position="190"/>
    </location>
</feature>
<evidence type="ECO:0000256" key="1">
    <source>
        <dbReference type="ARBA" id="ARBA00004141"/>
    </source>
</evidence>
<dbReference type="PIRSF" id="PIRSF006060">
    <property type="entry name" value="AA_transporter"/>
    <property type="match status" value="1"/>
</dbReference>
<feature type="transmembrane region" description="Helical" evidence="9">
    <location>
        <begin position="336"/>
        <end position="358"/>
    </location>
</feature>
<evidence type="ECO:0000256" key="7">
    <source>
        <dbReference type="ARBA" id="ARBA00023136"/>
    </source>
</evidence>
<evidence type="ECO:0000313" key="12">
    <source>
        <dbReference type="Proteomes" id="UP001212411"/>
    </source>
</evidence>
<accession>A0AAE9WB70</accession>
<evidence type="ECO:0000256" key="5">
    <source>
        <dbReference type="ARBA" id="ARBA00022970"/>
    </source>
</evidence>
<dbReference type="GO" id="GO:0015171">
    <property type="term" value="F:amino acid transmembrane transporter activity"/>
    <property type="evidence" value="ECO:0007669"/>
    <property type="project" value="TreeGrafter"/>
</dbReference>
<dbReference type="KEGG" id="som:SOMG_00057"/>
<dbReference type="PROSITE" id="PS00218">
    <property type="entry name" value="AMINO_ACID_PERMEASE_1"/>
    <property type="match status" value="1"/>
</dbReference>
<evidence type="ECO:0000259" key="10">
    <source>
        <dbReference type="Pfam" id="PF00324"/>
    </source>
</evidence>
<organism evidence="11 12">
    <name type="scientific">Schizosaccharomyces osmophilus</name>
    <dbReference type="NCBI Taxonomy" id="2545709"/>
    <lineage>
        <taxon>Eukaryota</taxon>
        <taxon>Fungi</taxon>
        <taxon>Dikarya</taxon>
        <taxon>Ascomycota</taxon>
        <taxon>Taphrinomycotina</taxon>
        <taxon>Schizosaccharomycetes</taxon>
        <taxon>Schizosaccharomycetales</taxon>
        <taxon>Schizosaccharomycetaceae</taxon>
        <taxon>Schizosaccharomyces</taxon>
    </lineage>
</organism>
<feature type="transmembrane region" description="Helical" evidence="9">
    <location>
        <begin position="141"/>
        <end position="163"/>
    </location>
</feature>
<dbReference type="AlphaFoldDB" id="A0AAE9WB70"/>
<feature type="transmembrane region" description="Helical" evidence="9">
    <location>
        <begin position="60"/>
        <end position="81"/>
    </location>
</feature>
<feature type="transmembrane region" description="Helical" evidence="9">
    <location>
        <begin position="408"/>
        <end position="431"/>
    </location>
</feature>
<dbReference type="EMBL" id="CP115611">
    <property type="protein sequence ID" value="WBW72748.1"/>
    <property type="molecule type" value="Genomic_DNA"/>
</dbReference>
<proteinExistence type="inferred from homology"/>
<keyword evidence="7 9" id="KW-0472">Membrane</keyword>
<dbReference type="FunFam" id="1.20.1740.10:FF:000001">
    <property type="entry name" value="Amino acid permease"/>
    <property type="match status" value="1"/>
</dbReference>
<evidence type="ECO:0000256" key="6">
    <source>
        <dbReference type="ARBA" id="ARBA00022989"/>
    </source>
</evidence>
<evidence type="ECO:0000256" key="2">
    <source>
        <dbReference type="ARBA" id="ARBA00009523"/>
    </source>
</evidence>
<keyword evidence="6 9" id="KW-1133">Transmembrane helix</keyword>
<protein>
    <submittedName>
        <fullName evidence="11">Arginine permease</fullName>
    </submittedName>
</protein>